<dbReference type="GO" id="GO:0005794">
    <property type="term" value="C:Golgi apparatus"/>
    <property type="evidence" value="ECO:0007669"/>
    <property type="project" value="TreeGrafter"/>
</dbReference>
<keyword evidence="1" id="KW-0812">Transmembrane</keyword>
<accession>A0A9P5XBG1</accession>
<sequence>MKLLKLSFLSARSKSLYTRLTLTRFTILYLSFALASCTILVILQAITLVENHAGVDALEDILAQAGATRAQDGLPMILNGNLVLCDGIPNRPSASCRVLWGWNMGGSSLNNETISLNPRAVDSIRHFSAPVDTRAIGGEFLDLPNNCIYSLRWLLDTLQDNMREDVVTLCFQFWLISLAFITLLNESIPHLAACLFGHVLGTGWAGYRVQSTIRLTYMYRKAIVPGLCLGKDFLGGWWDQRLTHAIGIIVVNTCTLAALMYLSCRLFKVYASQSFARVGAPDKIRRIYRIILLFSASLQLTGFFSLASIGIWLDKINQGIISRFTSHGKLYLALFIVTLVLMIPWLVLGWVCVRRECLRRYGIFCVISLFLVTLFTALFFSPVYRFIFLSWSFFATMTVTSYVCVVIASILGIMCRLNFGKGLAHYFQVNEALAGVNFTAGTFYDDKADPENALPLPVKLSDAKYLDGRGHHLVLTQTRSSSVYSRSGEDPIILSSTPPDVKSLIAVPHKSLAIIPTPQIRGFQDTEIKEDILTPAPARRKSLVSLTNRAGPLLQVSELPERLSSLAGLQQALNEFPLPPAVAPLPMVSRYAISTVSQMSSARYGGEDREIKDIGNGKSGWF</sequence>
<keyword evidence="1" id="KW-0472">Membrane</keyword>
<feature type="transmembrane region" description="Helical" evidence="1">
    <location>
        <begin position="287"/>
        <end position="311"/>
    </location>
</feature>
<feature type="transmembrane region" description="Helical" evidence="1">
    <location>
        <begin position="331"/>
        <end position="353"/>
    </location>
</feature>
<organism evidence="2 3">
    <name type="scientific">Macrolepiota fuliginosa MF-IS2</name>
    <dbReference type="NCBI Taxonomy" id="1400762"/>
    <lineage>
        <taxon>Eukaryota</taxon>
        <taxon>Fungi</taxon>
        <taxon>Dikarya</taxon>
        <taxon>Basidiomycota</taxon>
        <taxon>Agaricomycotina</taxon>
        <taxon>Agaricomycetes</taxon>
        <taxon>Agaricomycetidae</taxon>
        <taxon>Agaricales</taxon>
        <taxon>Agaricineae</taxon>
        <taxon>Agaricaceae</taxon>
        <taxon>Macrolepiota</taxon>
    </lineage>
</organism>
<dbReference type="InterPro" id="IPR040410">
    <property type="entry name" value="UPF0658_Golgi"/>
</dbReference>
<feature type="transmembrane region" description="Helical" evidence="1">
    <location>
        <begin position="166"/>
        <end position="184"/>
    </location>
</feature>
<dbReference type="PANTHER" id="PTHR34391:SF2">
    <property type="entry name" value="TRP C-TERMINAL DOMAIN-CONTAINING PROTEIN"/>
    <property type="match status" value="1"/>
</dbReference>
<protein>
    <submittedName>
        <fullName evidence="2">Uncharacterized protein</fullName>
    </submittedName>
</protein>
<feature type="transmembrane region" description="Helical" evidence="1">
    <location>
        <begin position="360"/>
        <end position="380"/>
    </location>
</feature>
<dbReference type="AlphaFoldDB" id="A0A9P5XBG1"/>
<keyword evidence="3" id="KW-1185">Reference proteome</keyword>
<dbReference type="EMBL" id="MU151240">
    <property type="protein sequence ID" value="KAF9446540.1"/>
    <property type="molecule type" value="Genomic_DNA"/>
</dbReference>
<name>A0A9P5XBG1_9AGAR</name>
<evidence type="ECO:0000313" key="3">
    <source>
        <dbReference type="Proteomes" id="UP000807342"/>
    </source>
</evidence>
<feature type="transmembrane region" description="Helical" evidence="1">
    <location>
        <begin position="386"/>
        <end position="413"/>
    </location>
</feature>
<evidence type="ECO:0000256" key="1">
    <source>
        <dbReference type="SAM" id="Phobius"/>
    </source>
</evidence>
<dbReference type="PANTHER" id="PTHR34391">
    <property type="entry name" value="UPF0658 GOLGI APPARATUS MEMBRANE PROTEIN C1952.10C-RELATED"/>
    <property type="match status" value="1"/>
</dbReference>
<dbReference type="Proteomes" id="UP000807342">
    <property type="component" value="Unassembled WGS sequence"/>
</dbReference>
<feature type="transmembrane region" description="Helical" evidence="1">
    <location>
        <begin position="20"/>
        <end position="43"/>
    </location>
</feature>
<comment type="caution">
    <text evidence="2">The sequence shown here is derived from an EMBL/GenBank/DDBJ whole genome shotgun (WGS) entry which is preliminary data.</text>
</comment>
<evidence type="ECO:0000313" key="2">
    <source>
        <dbReference type="EMBL" id="KAF9446540.1"/>
    </source>
</evidence>
<gene>
    <name evidence="2" type="ORF">P691DRAFT_733047</name>
</gene>
<reference evidence="2" key="1">
    <citation type="submission" date="2020-11" db="EMBL/GenBank/DDBJ databases">
        <authorList>
            <consortium name="DOE Joint Genome Institute"/>
            <person name="Ahrendt S."/>
            <person name="Riley R."/>
            <person name="Andreopoulos W."/>
            <person name="Labutti K."/>
            <person name="Pangilinan J."/>
            <person name="Ruiz-Duenas F.J."/>
            <person name="Barrasa J.M."/>
            <person name="Sanchez-Garcia M."/>
            <person name="Camarero S."/>
            <person name="Miyauchi S."/>
            <person name="Serrano A."/>
            <person name="Linde D."/>
            <person name="Babiker R."/>
            <person name="Drula E."/>
            <person name="Ayuso-Fernandez I."/>
            <person name="Pacheco R."/>
            <person name="Padilla G."/>
            <person name="Ferreira P."/>
            <person name="Barriuso J."/>
            <person name="Kellner H."/>
            <person name="Castanera R."/>
            <person name="Alfaro M."/>
            <person name="Ramirez L."/>
            <person name="Pisabarro A.G."/>
            <person name="Kuo A."/>
            <person name="Tritt A."/>
            <person name="Lipzen A."/>
            <person name="He G."/>
            <person name="Yan M."/>
            <person name="Ng V."/>
            <person name="Cullen D."/>
            <person name="Martin F."/>
            <person name="Rosso M.-N."/>
            <person name="Henrissat B."/>
            <person name="Hibbett D."/>
            <person name="Martinez A.T."/>
            <person name="Grigoriev I.V."/>
        </authorList>
    </citation>
    <scope>NUCLEOTIDE SEQUENCE</scope>
    <source>
        <strain evidence="2">MF-IS2</strain>
    </source>
</reference>
<proteinExistence type="predicted"/>
<feature type="transmembrane region" description="Helical" evidence="1">
    <location>
        <begin position="244"/>
        <end position="267"/>
    </location>
</feature>
<keyword evidence="1" id="KW-1133">Transmembrane helix</keyword>
<dbReference type="OrthoDB" id="2684482at2759"/>